<keyword evidence="1" id="KW-0812">Transmembrane</keyword>
<dbReference type="InterPro" id="IPR058240">
    <property type="entry name" value="rSAM_sf"/>
</dbReference>
<dbReference type="RefSeq" id="WP_112481713.1">
    <property type="nucleotide sequence ID" value="NZ_JAIWZC010000001.1"/>
</dbReference>
<evidence type="ECO:0000313" key="1">
    <source>
        <dbReference type="EMBL" id="SQB10327.1"/>
    </source>
</evidence>
<dbReference type="EMBL" id="UAVW01000003">
    <property type="protein sequence ID" value="SQB10327.1"/>
    <property type="molecule type" value="Genomic_DNA"/>
</dbReference>
<keyword evidence="1" id="KW-0472">Membrane</keyword>
<protein>
    <submittedName>
        <fullName evidence="1">Putative transmembrane anchored protein</fullName>
    </submittedName>
</protein>
<sequence length="344" mass="40937">MPNLACMKISGFHKQMGDQVHLLMEYSGFNEFDKIYLSKVFTATRYPPEVLKMENVEYGGTGFYLDQAPELPYETEHAMPDYSLYTDWLEGKGEEGKKSKKYKYYRDYSIGFLTRGCFRQCPFCVNRNKTASVPANPVDEFYNPQKKKICLLDDNFLACGEWRTLLGQLRETGRPVQFRQGLDIRLITMQKARELASCRLDGDLLFAFDNIKDKETVIEKMKIINPIFQESKRIKFYILTGFDADGRYDRTFWKQDILQAFERIRILMGVRAYPYIMRYEKYQESLYRGMYVNLSRWCNQPHMYKQMSFREFCHLSKEGSACRTYLEEYERDFPEISSYFDMKF</sequence>
<proteinExistence type="predicted"/>
<evidence type="ECO:0000313" key="2">
    <source>
        <dbReference type="Proteomes" id="UP000251853"/>
    </source>
</evidence>
<dbReference type="Proteomes" id="UP000251853">
    <property type="component" value="Unassembled WGS sequence"/>
</dbReference>
<accession>A0A2X2U7G3</accession>
<gene>
    <name evidence="1" type="ORF">NCTC11224_01645</name>
</gene>
<reference evidence="1 2" key="1">
    <citation type="submission" date="2018-06" db="EMBL/GenBank/DDBJ databases">
        <authorList>
            <consortium name="Pathogen Informatics"/>
            <person name="Doyle S."/>
        </authorList>
    </citation>
    <scope>NUCLEOTIDE SEQUENCE [LARGE SCALE GENOMIC DNA]</scope>
    <source>
        <strain evidence="1 2">NCTC11224</strain>
    </source>
</reference>
<dbReference type="SUPFAM" id="SSF102114">
    <property type="entry name" value="Radical SAM enzymes"/>
    <property type="match status" value="1"/>
</dbReference>
<keyword evidence="2" id="KW-1185">Reference proteome</keyword>
<name>A0A2X2U7G3_9FIRM</name>
<dbReference type="AlphaFoldDB" id="A0A2X2U7G3"/>
<organism evidence="1 2">
    <name type="scientific">Enterocloster clostridioformis</name>
    <dbReference type="NCBI Taxonomy" id="1531"/>
    <lineage>
        <taxon>Bacteria</taxon>
        <taxon>Bacillati</taxon>
        <taxon>Bacillota</taxon>
        <taxon>Clostridia</taxon>
        <taxon>Lachnospirales</taxon>
        <taxon>Lachnospiraceae</taxon>
        <taxon>Enterocloster</taxon>
    </lineage>
</organism>